<dbReference type="InterPro" id="IPR019410">
    <property type="entry name" value="Methyltransf_16"/>
</dbReference>
<keyword evidence="2" id="KW-1185">Reference proteome</keyword>
<accession>A0A0C2YCW7</accession>
<evidence type="ECO:0000313" key="1">
    <source>
        <dbReference type="EMBL" id="KIM47633.1"/>
    </source>
</evidence>
<dbReference type="HOGENOM" id="CLU_038942_4_0_1"/>
<name>A0A0C2YCW7_HEBCY</name>
<dbReference type="SUPFAM" id="SSF53335">
    <property type="entry name" value="S-adenosyl-L-methionine-dependent methyltransferases"/>
    <property type="match status" value="1"/>
</dbReference>
<sequence>MPSSGFGLTAGSNHPSICSLERERGIPLQNGPPSQSYITHFWDFQTLLPSSLSTGSSTDVHSVTLLESRTTIESGTTGLRTWMASFVLARYLILHPELVTSKRVLELGSGIGFLAIIVASLQCLQNPSVDTALSKSSLWITDINDEVLARCRDNINLPCNLSSSHPDIHYRNLDWSQSMDADDSCLKALIHEKIDPDLILGADIIFDPQLIPSLVGTLEIALRPSKGSRKAKVSIIALTMRNEDTLGQFLAQLRESSLHVEEMDTGSKDTCFYETIEASSYAQHIKMFRVTYV</sequence>
<dbReference type="OrthoDB" id="194386at2759"/>
<gene>
    <name evidence="1" type="ORF">M413DRAFT_205482</name>
</gene>
<dbReference type="InterPro" id="IPR029063">
    <property type="entry name" value="SAM-dependent_MTases_sf"/>
</dbReference>
<proteinExistence type="predicted"/>
<evidence type="ECO:0000313" key="2">
    <source>
        <dbReference type="Proteomes" id="UP000053424"/>
    </source>
</evidence>
<dbReference type="STRING" id="686832.A0A0C2YCW7"/>
<dbReference type="Proteomes" id="UP000053424">
    <property type="component" value="Unassembled WGS sequence"/>
</dbReference>
<dbReference type="GO" id="GO:0008757">
    <property type="term" value="F:S-adenosylmethionine-dependent methyltransferase activity"/>
    <property type="evidence" value="ECO:0007669"/>
    <property type="project" value="UniProtKB-ARBA"/>
</dbReference>
<protein>
    <recommendedName>
        <fullName evidence="3">FAM86 N-terminal domain-containing protein</fullName>
    </recommendedName>
</protein>
<dbReference type="Pfam" id="PF10294">
    <property type="entry name" value="Methyltransf_16"/>
    <property type="match status" value="1"/>
</dbReference>
<dbReference type="PANTHER" id="PTHR14614:SF130">
    <property type="entry name" value="PROTEIN-LYSINE N-METHYLTRANSFERASE EEF2KMT"/>
    <property type="match status" value="1"/>
</dbReference>
<reference evidence="2" key="2">
    <citation type="submission" date="2015-01" db="EMBL/GenBank/DDBJ databases">
        <title>Evolutionary Origins and Diversification of the Mycorrhizal Mutualists.</title>
        <authorList>
            <consortium name="DOE Joint Genome Institute"/>
            <consortium name="Mycorrhizal Genomics Consortium"/>
            <person name="Kohler A."/>
            <person name="Kuo A."/>
            <person name="Nagy L.G."/>
            <person name="Floudas D."/>
            <person name="Copeland A."/>
            <person name="Barry K.W."/>
            <person name="Cichocki N."/>
            <person name="Veneault-Fourrey C."/>
            <person name="LaButti K."/>
            <person name="Lindquist E.A."/>
            <person name="Lipzen A."/>
            <person name="Lundell T."/>
            <person name="Morin E."/>
            <person name="Murat C."/>
            <person name="Riley R."/>
            <person name="Ohm R."/>
            <person name="Sun H."/>
            <person name="Tunlid A."/>
            <person name="Henrissat B."/>
            <person name="Grigoriev I.V."/>
            <person name="Hibbett D.S."/>
            <person name="Martin F."/>
        </authorList>
    </citation>
    <scope>NUCLEOTIDE SEQUENCE [LARGE SCALE GENOMIC DNA]</scope>
    <source>
        <strain evidence="2">h7</strain>
    </source>
</reference>
<dbReference type="AlphaFoldDB" id="A0A0C2YCW7"/>
<organism evidence="1 2">
    <name type="scientific">Hebeloma cylindrosporum</name>
    <dbReference type="NCBI Taxonomy" id="76867"/>
    <lineage>
        <taxon>Eukaryota</taxon>
        <taxon>Fungi</taxon>
        <taxon>Dikarya</taxon>
        <taxon>Basidiomycota</taxon>
        <taxon>Agaricomycotina</taxon>
        <taxon>Agaricomycetes</taxon>
        <taxon>Agaricomycetidae</taxon>
        <taxon>Agaricales</taxon>
        <taxon>Agaricineae</taxon>
        <taxon>Hymenogastraceae</taxon>
        <taxon>Hebeloma</taxon>
    </lineage>
</organism>
<dbReference type="EMBL" id="KN831769">
    <property type="protein sequence ID" value="KIM47633.1"/>
    <property type="molecule type" value="Genomic_DNA"/>
</dbReference>
<evidence type="ECO:0008006" key="3">
    <source>
        <dbReference type="Google" id="ProtNLM"/>
    </source>
</evidence>
<dbReference type="Gene3D" id="3.40.50.150">
    <property type="entry name" value="Vaccinia Virus protein VP39"/>
    <property type="match status" value="1"/>
</dbReference>
<reference evidence="1 2" key="1">
    <citation type="submission" date="2014-04" db="EMBL/GenBank/DDBJ databases">
        <authorList>
            <consortium name="DOE Joint Genome Institute"/>
            <person name="Kuo A."/>
            <person name="Gay G."/>
            <person name="Dore J."/>
            <person name="Kohler A."/>
            <person name="Nagy L.G."/>
            <person name="Floudas D."/>
            <person name="Copeland A."/>
            <person name="Barry K.W."/>
            <person name="Cichocki N."/>
            <person name="Veneault-Fourrey C."/>
            <person name="LaButti K."/>
            <person name="Lindquist E.A."/>
            <person name="Lipzen A."/>
            <person name="Lundell T."/>
            <person name="Morin E."/>
            <person name="Murat C."/>
            <person name="Sun H."/>
            <person name="Tunlid A."/>
            <person name="Henrissat B."/>
            <person name="Grigoriev I.V."/>
            <person name="Hibbett D.S."/>
            <person name="Martin F."/>
            <person name="Nordberg H.P."/>
            <person name="Cantor M.N."/>
            <person name="Hua S.X."/>
        </authorList>
    </citation>
    <scope>NUCLEOTIDE SEQUENCE [LARGE SCALE GENOMIC DNA]</scope>
    <source>
        <strain evidence="2">h7</strain>
    </source>
</reference>
<dbReference type="PANTHER" id="PTHR14614">
    <property type="entry name" value="HEPATOCELLULAR CARCINOMA-ASSOCIATED ANTIGEN"/>
    <property type="match status" value="1"/>
</dbReference>